<feature type="transmembrane region" description="Helical" evidence="1">
    <location>
        <begin position="101"/>
        <end position="121"/>
    </location>
</feature>
<evidence type="ECO:0000313" key="3">
    <source>
        <dbReference type="Proteomes" id="UP000236197"/>
    </source>
</evidence>
<comment type="caution">
    <text evidence="2">The sequence shown here is derived from an EMBL/GenBank/DDBJ whole genome shotgun (WGS) entry which is preliminary data.</text>
</comment>
<keyword evidence="1" id="KW-0472">Membrane</keyword>
<protein>
    <submittedName>
        <fullName evidence="2">Uncharacterized protein</fullName>
    </submittedName>
</protein>
<keyword evidence="1" id="KW-1133">Transmembrane helix</keyword>
<organism evidence="2 3">
    <name type="scientific">Enteroscipio rubneri</name>
    <dbReference type="NCBI Taxonomy" id="2070686"/>
    <lineage>
        <taxon>Bacteria</taxon>
        <taxon>Bacillati</taxon>
        <taxon>Actinomycetota</taxon>
        <taxon>Coriobacteriia</taxon>
        <taxon>Eggerthellales</taxon>
        <taxon>Eggerthellaceae</taxon>
        <taxon>Enteroscipio</taxon>
    </lineage>
</organism>
<dbReference type="InterPro" id="IPR010540">
    <property type="entry name" value="CmpB_TMEM229"/>
</dbReference>
<gene>
    <name evidence="2" type="ORF">C2L71_04105</name>
</gene>
<name>A0A2K2UCM5_9ACTN</name>
<reference evidence="3" key="1">
    <citation type="submission" date="2018-01" db="EMBL/GenBank/DDBJ databases">
        <title>Rubneribacter badeniensis gen. nov., sp. nov., and Colonibacter rubneri, gen. nov., sp. nov., WGS of new members of the Eggerthellaceae.</title>
        <authorList>
            <person name="Danylec N."/>
            <person name="Stoll D.A."/>
            <person name="Doetsch A."/>
            <person name="Kulling S.E."/>
            <person name="Huch M."/>
        </authorList>
    </citation>
    <scope>NUCLEOTIDE SEQUENCE [LARGE SCALE GENOMIC DNA]</scope>
    <source>
        <strain evidence="3">ResAG-96</strain>
    </source>
</reference>
<dbReference type="EMBL" id="PPEK01000003">
    <property type="protein sequence ID" value="PNV68034.1"/>
    <property type="molecule type" value="Genomic_DNA"/>
</dbReference>
<feature type="transmembrane region" description="Helical" evidence="1">
    <location>
        <begin position="141"/>
        <end position="167"/>
    </location>
</feature>
<dbReference type="Pfam" id="PF06541">
    <property type="entry name" value="ABC_trans_CmpB"/>
    <property type="match status" value="1"/>
</dbReference>
<accession>A0A2K2UCM5</accession>
<sequence>MPHLANDRKLHGVLPGTFSFWRNLVVHFCAFSVIGHWMEIAYCTFMNLFGIVDADSLVWDDPFYPFLVYGVGVAVCVLLLEPLKQRLVARRRTLFGAGAQFYLITIAVCLVMELGMGLMLNQPNTAGEFPLWDNSQLPLNVLGQAWLVNDMALGAVAMLYTWCVYPLCEKTLAKVPPRAMNALAASVVVCFAALCAVKFAAA</sequence>
<proteinExistence type="predicted"/>
<keyword evidence="3" id="KW-1185">Reference proteome</keyword>
<evidence type="ECO:0000313" key="2">
    <source>
        <dbReference type="EMBL" id="PNV68034.1"/>
    </source>
</evidence>
<dbReference type="OrthoDB" id="3197222at2"/>
<feature type="transmembrane region" description="Helical" evidence="1">
    <location>
        <begin position="179"/>
        <end position="201"/>
    </location>
</feature>
<evidence type="ECO:0000256" key="1">
    <source>
        <dbReference type="SAM" id="Phobius"/>
    </source>
</evidence>
<feature type="transmembrane region" description="Helical" evidence="1">
    <location>
        <begin position="62"/>
        <end position="80"/>
    </location>
</feature>
<dbReference type="Proteomes" id="UP000236197">
    <property type="component" value="Unassembled WGS sequence"/>
</dbReference>
<dbReference type="RefSeq" id="WP_103264512.1">
    <property type="nucleotide sequence ID" value="NZ_CABMLE010000003.1"/>
</dbReference>
<keyword evidence="1" id="KW-0812">Transmembrane</keyword>
<dbReference type="AlphaFoldDB" id="A0A2K2UCM5"/>
<feature type="transmembrane region" description="Helical" evidence="1">
    <location>
        <begin position="20"/>
        <end position="42"/>
    </location>
</feature>